<dbReference type="EMBL" id="JBEZFP010000088">
    <property type="protein sequence ID" value="MEU8137419.1"/>
    <property type="molecule type" value="Genomic_DNA"/>
</dbReference>
<name>A0ABV3DRB2_9ACTN</name>
<evidence type="ECO:0000256" key="1">
    <source>
        <dbReference type="SAM" id="MobiDB-lite"/>
    </source>
</evidence>
<protein>
    <submittedName>
        <fullName evidence="3">Maleylpyruvate isomerase N-terminal domain-containing protein</fullName>
    </submittedName>
</protein>
<evidence type="ECO:0000313" key="3">
    <source>
        <dbReference type="EMBL" id="MEU8137419.1"/>
    </source>
</evidence>
<dbReference type="SUPFAM" id="SSF109854">
    <property type="entry name" value="DinB/YfiT-like putative metalloenzymes"/>
    <property type="match status" value="1"/>
</dbReference>
<dbReference type="GO" id="GO:0016853">
    <property type="term" value="F:isomerase activity"/>
    <property type="evidence" value="ECO:0007669"/>
    <property type="project" value="UniProtKB-KW"/>
</dbReference>
<evidence type="ECO:0000259" key="2">
    <source>
        <dbReference type="Pfam" id="PF11716"/>
    </source>
</evidence>
<dbReference type="RefSeq" id="WP_358359290.1">
    <property type="nucleotide sequence ID" value="NZ_JBEZFP010000088.1"/>
</dbReference>
<keyword evidence="4" id="KW-1185">Reference proteome</keyword>
<organism evidence="3 4">
    <name type="scientific">Streptodolium elevatio</name>
    <dbReference type="NCBI Taxonomy" id="3157996"/>
    <lineage>
        <taxon>Bacteria</taxon>
        <taxon>Bacillati</taxon>
        <taxon>Actinomycetota</taxon>
        <taxon>Actinomycetes</taxon>
        <taxon>Kitasatosporales</taxon>
        <taxon>Streptomycetaceae</taxon>
        <taxon>Streptodolium</taxon>
    </lineage>
</organism>
<accession>A0ABV3DRB2</accession>
<evidence type="ECO:0000313" key="4">
    <source>
        <dbReference type="Proteomes" id="UP001551482"/>
    </source>
</evidence>
<dbReference type="InterPro" id="IPR034660">
    <property type="entry name" value="DinB/YfiT-like"/>
</dbReference>
<proteinExistence type="predicted"/>
<sequence>MNAAPPLLEQAVRYALAVTRDIPHAQLSRPTPCREWDLAMLLAHANESLAALAEGAVAGHVAPPAPDELAPDELAPDELAPSELAPSELALSERESGHREPDGPTSPCHGRADGHSALVGPPRDLLATFRQRARRLPSLWTVTPRVVGVADRAMPADLMAAAGALEIAVHAWDIARSCRRDLPIPAAVAVELFSVGAVLVPANDRHPFFAPQAKVAVTACPSDRLVAFLGRDPG</sequence>
<comment type="caution">
    <text evidence="3">The sequence shown here is derived from an EMBL/GenBank/DDBJ whole genome shotgun (WGS) entry which is preliminary data.</text>
</comment>
<feature type="region of interest" description="Disordered" evidence="1">
    <location>
        <begin position="88"/>
        <end position="119"/>
    </location>
</feature>
<feature type="compositionally biased region" description="Basic and acidic residues" evidence="1">
    <location>
        <begin position="91"/>
        <end position="102"/>
    </location>
</feature>
<dbReference type="InterPro" id="IPR024344">
    <property type="entry name" value="MDMPI_metal-binding"/>
</dbReference>
<gene>
    <name evidence="3" type="ORF">AB0C36_28390</name>
</gene>
<dbReference type="Pfam" id="PF11716">
    <property type="entry name" value="MDMPI_N"/>
    <property type="match status" value="1"/>
</dbReference>
<feature type="domain" description="Mycothiol-dependent maleylpyruvate isomerase metal-binding" evidence="2">
    <location>
        <begin position="9"/>
        <end position="175"/>
    </location>
</feature>
<reference evidence="3 4" key="1">
    <citation type="submission" date="2024-06" db="EMBL/GenBank/DDBJ databases">
        <title>The Natural Products Discovery Center: Release of the First 8490 Sequenced Strains for Exploring Actinobacteria Biosynthetic Diversity.</title>
        <authorList>
            <person name="Kalkreuter E."/>
            <person name="Kautsar S.A."/>
            <person name="Yang D."/>
            <person name="Bader C.D."/>
            <person name="Teijaro C.N."/>
            <person name="Fluegel L."/>
            <person name="Davis C.M."/>
            <person name="Simpson J.R."/>
            <person name="Lauterbach L."/>
            <person name="Steele A.D."/>
            <person name="Gui C."/>
            <person name="Meng S."/>
            <person name="Li G."/>
            <person name="Viehrig K."/>
            <person name="Ye F."/>
            <person name="Su P."/>
            <person name="Kiefer A.F."/>
            <person name="Nichols A."/>
            <person name="Cepeda A.J."/>
            <person name="Yan W."/>
            <person name="Fan B."/>
            <person name="Jiang Y."/>
            <person name="Adhikari A."/>
            <person name="Zheng C.-J."/>
            <person name="Schuster L."/>
            <person name="Cowan T.M."/>
            <person name="Smanski M.J."/>
            <person name="Chevrette M.G."/>
            <person name="De Carvalho L.P.S."/>
            <person name="Shen B."/>
        </authorList>
    </citation>
    <scope>NUCLEOTIDE SEQUENCE [LARGE SCALE GENOMIC DNA]</scope>
    <source>
        <strain evidence="3 4">NPDC048946</strain>
    </source>
</reference>
<keyword evidence="3" id="KW-0413">Isomerase</keyword>
<dbReference type="Proteomes" id="UP001551482">
    <property type="component" value="Unassembled WGS sequence"/>
</dbReference>
<dbReference type="Gene3D" id="1.20.120.450">
    <property type="entry name" value="dinb family like domain"/>
    <property type="match status" value="1"/>
</dbReference>